<dbReference type="Pfam" id="PF23956">
    <property type="entry name" value="DUF7285"/>
    <property type="match status" value="1"/>
</dbReference>
<keyword evidence="4" id="KW-1185">Reference proteome</keyword>
<evidence type="ECO:0000313" key="3">
    <source>
        <dbReference type="EMBL" id="MCL9814515.1"/>
    </source>
</evidence>
<evidence type="ECO:0000256" key="1">
    <source>
        <dbReference type="SAM" id="MobiDB-lite"/>
    </source>
</evidence>
<proteinExistence type="predicted"/>
<evidence type="ECO:0000256" key="2">
    <source>
        <dbReference type="SAM" id="Phobius"/>
    </source>
</evidence>
<keyword evidence="2" id="KW-1133">Transmembrane helix</keyword>
<comment type="caution">
    <text evidence="3">The sequence shown here is derived from an EMBL/GenBank/DDBJ whole genome shotgun (WGS) entry which is preliminary data.</text>
</comment>
<dbReference type="EMBL" id="JAKRVY010000007">
    <property type="protein sequence ID" value="MCL9814515.1"/>
    <property type="molecule type" value="Genomic_DNA"/>
</dbReference>
<dbReference type="InterPro" id="IPR055709">
    <property type="entry name" value="DUF7285"/>
</dbReference>
<dbReference type="Proteomes" id="UP001202674">
    <property type="component" value="Unassembled WGS sequence"/>
</dbReference>
<keyword evidence="2" id="KW-0472">Membrane</keyword>
<name>A0AAE3FSV2_9EURY</name>
<feature type="transmembrane region" description="Helical" evidence="2">
    <location>
        <begin position="16"/>
        <end position="37"/>
    </location>
</feature>
<feature type="region of interest" description="Disordered" evidence="1">
    <location>
        <begin position="109"/>
        <end position="129"/>
    </location>
</feature>
<sequence>MPRSWRPDECGQTEPIPALVAVAAVCLGVSLYAGYAANALPGTSDRAVEETTLDTVWTDLGDDGLYDPNADALETLSSETLPDGYHVRVTISVEDVRGEQRIVDRVRIDAHGDDDPGLPPDGARTASRSIPVIDEELPGDVDVGTLSVEVWE</sequence>
<reference evidence="3 4" key="1">
    <citation type="journal article" date="2022" name="Syst. Appl. Microbiol.">
        <title>Natronocalculus amylovorans gen. nov., sp. nov., and Natranaeroarchaeum aerophilus sp. nov., dominant culturable amylolytic natronoarchaea from hypersaline soda lakes in southwestern Siberia.</title>
        <authorList>
            <person name="Sorokin D.Y."/>
            <person name="Elcheninov A.G."/>
            <person name="Khizhniak T.V."/>
            <person name="Koenen M."/>
            <person name="Bale N.J."/>
            <person name="Damste J.S.S."/>
            <person name="Kublanov I.V."/>
        </authorList>
    </citation>
    <scope>NUCLEOTIDE SEQUENCE [LARGE SCALE GENOMIC DNA]</scope>
    <source>
        <strain evidence="3 4">AArc-St1-1</strain>
    </source>
</reference>
<protein>
    <submittedName>
        <fullName evidence="3">Uncharacterized protein</fullName>
    </submittedName>
</protein>
<evidence type="ECO:0000313" key="4">
    <source>
        <dbReference type="Proteomes" id="UP001202674"/>
    </source>
</evidence>
<organism evidence="3 4">
    <name type="scientific">Natranaeroarchaeum aerophilus</name>
    <dbReference type="NCBI Taxonomy" id="2917711"/>
    <lineage>
        <taxon>Archaea</taxon>
        <taxon>Methanobacteriati</taxon>
        <taxon>Methanobacteriota</taxon>
        <taxon>Stenosarchaea group</taxon>
        <taxon>Halobacteria</taxon>
        <taxon>Halobacteriales</taxon>
        <taxon>Natronoarchaeaceae</taxon>
        <taxon>Natranaeroarchaeum</taxon>
    </lineage>
</organism>
<keyword evidence="2" id="KW-0812">Transmembrane</keyword>
<dbReference type="RefSeq" id="WP_250597571.1">
    <property type="nucleotide sequence ID" value="NZ_JAKRVY010000007.1"/>
</dbReference>
<gene>
    <name evidence="3" type="ORF">AArcSt11_12725</name>
</gene>
<accession>A0AAE3FSV2</accession>
<dbReference type="AlphaFoldDB" id="A0AAE3FSV2"/>